<dbReference type="SMART" id="SM00052">
    <property type="entry name" value="EAL"/>
    <property type="match status" value="1"/>
</dbReference>
<dbReference type="SUPFAM" id="SSF55781">
    <property type="entry name" value="GAF domain-like"/>
    <property type="match status" value="1"/>
</dbReference>
<organism evidence="2 3">
    <name type="scientific">Nakamurella alba</name>
    <dbReference type="NCBI Taxonomy" id="2665158"/>
    <lineage>
        <taxon>Bacteria</taxon>
        <taxon>Bacillati</taxon>
        <taxon>Actinomycetota</taxon>
        <taxon>Actinomycetes</taxon>
        <taxon>Nakamurellales</taxon>
        <taxon>Nakamurellaceae</taxon>
        <taxon>Nakamurella</taxon>
    </lineage>
</organism>
<dbReference type="PANTHER" id="PTHR33121">
    <property type="entry name" value="CYCLIC DI-GMP PHOSPHODIESTERASE PDEF"/>
    <property type="match status" value="1"/>
</dbReference>
<dbReference type="InterPro" id="IPR050706">
    <property type="entry name" value="Cyclic-di-GMP_PDE-like"/>
</dbReference>
<dbReference type="SMART" id="SM00065">
    <property type="entry name" value="GAF"/>
    <property type="match status" value="1"/>
</dbReference>
<evidence type="ECO:0000313" key="2">
    <source>
        <dbReference type="EMBL" id="MTD17496.1"/>
    </source>
</evidence>
<sequence length="407" mass="43416">MTMEMAPLPGGRGLDGASAAGGDEHLVEQLLDLARLHLDMDLAWVSRFTNTTQVVEAASGDLGRDKVEAGYAAPLEGSYCVRVVNGTLPAVIPNALANPTTAALDITHQLGIGAYVAVPLRQDGRQIYGTLCCFASAARPDLGAAQLRFMEFLAAMMTHVLRSGHEAQRAHDRDLETVHRVIADGQLQIALQPIFGPSAAAPVAFEALARFPSSGWSTEQWFIVANRIGAGVDLELAALAQALHAFKSIHAAAYLTVNLSPGALDDPRLPSLLVGHPCGRLIIEVTEHEQVDDYPRLRRNLAALRRRGVKVAVDDAGSGYAGMRHLVELAPDLIKMDFHLTHNIDRDPARQAMATALVAFAASTGAALLAEGVETADELQAVRELGIPYVQGFLLGLPVLVSSTTER</sequence>
<dbReference type="Gene3D" id="3.20.20.450">
    <property type="entry name" value="EAL domain"/>
    <property type="match status" value="1"/>
</dbReference>
<feature type="domain" description="EAL" evidence="1">
    <location>
        <begin position="171"/>
        <end position="407"/>
    </location>
</feature>
<dbReference type="InterPro" id="IPR035919">
    <property type="entry name" value="EAL_sf"/>
</dbReference>
<dbReference type="Pfam" id="PF01590">
    <property type="entry name" value="GAF"/>
    <property type="match status" value="1"/>
</dbReference>
<dbReference type="GO" id="GO:0071111">
    <property type="term" value="F:cyclic-guanylate-specific phosphodiesterase activity"/>
    <property type="evidence" value="ECO:0007669"/>
    <property type="project" value="InterPro"/>
</dbReference>
<dbReference type="RefSeq" id="WP_154771493.1">
    <property type="nucleotide sequence ID" value="NZ_WLYK01000022.1"/>
</dbReference>
<keyword evidence="3" id="KW-1185">Reference proteome</keyword>
<dbReference type="SUPFAM" id="SSF141868">
    <property type="entry name" value="EAL domain-like"/>
    <property type="match status" value="1"/>
</dbReference>
<gene>
    <name evidence="2" type="ORF">GIS00_26565</name>
</gene>
<dbReference type="Proteomes" id="UP000460221">
    <property type="component" value="Unassembled WGS sequence"/>
</dbReference>
<dbReference type="CDD" id="cd01948">
    <property type="entry name" value="EAL"/>
    <property type="match status" value="1"/>
</dbReference>
<proteinExistence type="predicted"/>
<dbReference type="AlphaFoldDB" id="A0A7K1FTJ8"/>
<evidence type="ECO:0000259" key="1">
    <source>
        <dbReference type="PROSITE" id="PS50883"/>
    </source>
</evidence>
<dbReference type="EMBL" id="WLYK01000022">
    <property type="protein sequence ID" value="MTD17496.1"/>
    <property type="molecule type" value="Genomic_DNA"/>
</dbReference>
<accession>A0A7K1FTJ8</accession>
<evidence type="ECO:0000313" key="3">
    <source>
        <dbReference type="Proteomes" id="UP000460221"/>
    </source>
</evidence>
<dbReference type="InterPro" id="IPR029016">
    <property type="entry name" value="GAF-like_dom_sf"/>
</dbReference>
<dbReference type="PANTHER" id="PTHR33121:SF76">
    <property type="entry name" value="SIGNALING PROTEIN"/>
    <property type="match status" value="1"/>
</dbReference>
<name>A0A7K1FTJ8_9ACTN</name>
<comment type="caution">
    <text evidence="2">The sequence shown here is derived from an EMBL/GenBank/DDBJ whole genome shotgun (WGS) entry which is preliminary data.</text>
</comment>
<dbReference type="PROSITE" id="PS50883">
    <property type="entry name" value="EAL"/>
    <property type="match status" value="1"/>
</dbReference>
<dbReference type="Gene3D" id="3.30.450.40">
    <property type="match status" value="1"/>
</dbReference>
<dbReference type="InterPro" id="IPR003018">
    <property type="entry name" value="GAF"/>
</dbReference>
<reference evidence="2 3" key="1">
    <citation type="submission" date="2019-11" db="EMBL/GenBank/DDBJ databases">
        <authorList>
            <person name="Jiang L.-Q."/>
        </authorList>
    </citation>
    <scope>NUCLEOTIDE SEQUENCE [LARGE SCALE GENOMIC DNA]</scope>
    <source>
        <strain evidence="2 3">YIM 132087</strain>
    </source>
</reference>
<dbReference type="Pfam" id="PF00563">
    <property type="entry name" value="EAL"/>
    <property type="match status" value="1"/>
</dbReference>
<protein>
    <submittedName>
        <fullName evidence="2">EAL domain-containing protein</fullName>
    </submittedName>
</protein>
<dbReference type="InterPro" id="IPR001633">
    <property type="entry name" value="EAL_dom"/>
</dbReference>